<dbReference type="PATRIC" id="fig|110500.4.peg.357"/>
<feature type="transmembrane region" description="Helical" evidence="6">
    <location>
        <begin position="97"/>
        <end position="115"/>
    </location>
</feature>
<name>A0A101HVG0_9FIRM</name>
<feature type="transmembrane region" description="Helical" evidence="6">
    <location>
        <begin position="121"/>
        <end position="137"/>
    </location>
</feature>
<keyword evidence="5 6" id="KW-0472">Membrane</keyword>
<sequence length="323" mass="35383">MPPFTIAVLVFLTVVLFSLGIMQLKAGAQEAAAKRLHRLLGKGRHGWFKKNKNQRNNIQTGRRILFLAGRLFTARKITEKVDVELARADIPLKGEEYFGLMLILSLTGGLTLTVITGKLVAGILAAVLGSYLPYFVLRTAKSKRLSKFNDQIGDALVIMANSLRSGFSFLQSLDMVCKEMPAPLAREFGIALQEMNLGTSTEEALSNMTFRVQSEDLELVVTAVLIQRQVGGNLSEVLDSIANTIRERVRIKGEINTLTAQGKISGLIIGLLPILITMVLYVLNPTYIKLLFTSKAGLAMVFAAVLSQIMGLAIIRKIVQIPV</sequence>
<keyword evidence="4 6" id="KW-1133">Transmembrane helix</keyword>
<evidence type="ECO:0000256" key="5">
    <source>
        <dbReference type="ARBA" id="ARBA00023136"/>
    </source>
</evidence>
<evidence type="ECO:0000313" key="8">
    <source>
        <dbReference type="EMBL" id="KUK83723.1"/>
    </source>
</evidence>
<dbReference type="Proteomes" id="UP000054705">
    <property type="component" value="Unassembled WGS sequence"/>
</dbReference>
<organism evidence="8 9">
    <name type="scientific">Pelotomaculum thermopropionicum</name>
    <dbReference type="NCBI Taxonomy" id="110500"/>
    <lineage>
        <taxon>Bacteria</taxon>
        <taxon>Bacillati</taxon>
        <taxon>Bacillota</taxon>
        <taxon>Clostridia</taxon>
        <taxon>Eubacteriales</taxon>
        <taxon>Desulfotomaculaceae</taxon>
        <taxon>Pelotomaculum</taxon>
    </lineage>
</organism>
<feature type="domain" description="Type II secretion system protein GspF" evidence="7">
    <location>
        <begin position="159"/>
        <end position="280"/>
    </location>
</feature>
<accession>A0A101HVG0</accession>
<feature type="transmembrane region" description="Helical" evidence="6">
    <location>
        <begin position="264"/>
        <end position="284"/>
    </location>
</feature>
<keyword evidence="2" id="KW-1003">Cell membrane</keyword>
<dbReference type="GO" id="GO:0005886">
    <property type="term" value="C:plasma membrane"/>
    <property type="evidence" value="ECO:0007669"/>
    <property type="project" value="UniProtKB-SubCell"/>
</dbReference>
<protein>
    <submittedName>
        <fullName evidence="8">Flp pilus assembly protein TadC</fullName>
    </submittedName>
</protein>
<evidence type="ECO:0000313" key="9">
    <source>
        <dbReference type="Proteomes" id="UP000054705"/>
    </source>
</evidence>
<comment type="caution">
    <text evidence="8">The sequence shown here is derived from an EMBL/GenBank/DDBJ whole genome shotgun (WGS) entry which is preliminary data.</text>
</comment>
<dbReference type="PANTHER" id="PTHR35007">
    <property type="entry name" value="INTEGRAL MEMBRANE PROTEIN-RELATED"/>
    <property type="match status" value="1"/>
</dbReference>
<dbReference type="PANTHER" id="PTHR35007:SF1">
    <property type="entry name" value="PILUS ASSEMBLY PROTEIN"/>
    <property type="match status" value="1"/>
</dbReference>
<dbReference type="Gene3D" id="1.20.81.30">
    <property type="entry name" value="Type II secretion system (T2SS), domain F"/>
    <property type="match status" value="1"/>
</dbReference>
<evidence type="ECO:0000256" key="3">
    <source>
        <dbReference type="ARBA" id="ARBA00022692"/>
    </source>
</evidence>
<dbReference type="AlphaFoldDB" id="A0A101HVG0"/>
<gene>
    <name evidence="8" type="ORF">XD97_0116</name>
</gene>
<dbReference type="InterPro" id="IPR042094">
    <property type="entry name" value="T2SS_GspF_sf"/>
</dbReference>
<proteinExistence type="predicted"/>
<feature type="transmembrane region" description="Helical" evidence="6">
    <location>
        <begin position="296"/>
        <end position="315"/>
    </location>
</feature>
<evidence type="ECO:0000256" key="1">
    <source>
        <dbReference type="ARBA" id="ARBA00004651"/>
    </source>
</evidence>
<dbReference type="Pfam" id="PF00482">
    <property type="entry name" value="T2SSF"/>
    <property type="match status" value="1"/>
</dbReference>
<comment type="subcellular location">
    <subcellularLocation>
        <location evidence="1">Cell membrane</location>
        <topology evidence="1">Multi-pass membrane protein</topology>
    </subcellularLocation>
</comment>
<reference evidence="9" key="1">
    <citation type="journal article" date="2015" name="MBio">
        <title>Genome-Resolved Metagenomic Analysis Reveals Roles for Candidate Phyla and Other Microbial Community Members in Biogeochemical Transformations in Oil Reservoirs.</title>
        <authorList>
            <person name="Hu P."/>
            <person name="Tom L."/>
            <person name="Singh A."/>
            <person name="Thomas B.C."/>
            <person name="Baker B.J."/>
            <person name="Piceno Y.M."/>
            <person name="Andersen G.L."/>
            <person name="Banfield J.F."/>
        </authorList>
    </citation>
    <scope>NUCLEOTIDE SEQUENCE [LARGE SCALE GENOMIC DNA]</scope>
</reference>
<keyword evidence="3 6" id="KW-0812">Transmembrane</keyword>
<evidence type="ECO:0000256" key="4">
    <source>
        <dbReference type="ARBA" id="ARBA00022989"/>
    </source>
</evidence>
<evidence type="ECO:0000259" key="7">
    <source>
        <dbReference type="Pfam" id="PF00482"/>
    </source>
</evidence>
<evidence type="ECO:0000256" key="6">
    <source>
        <dbReference type="SAM" id="Phobius"/>
    </source>
</evidence>
<evidence type="ECO:0000256" key="2">
    <source>
        <dbReference type="ARBA" id="ARBA00022475"/>
    </source>
</evidence>
<dbReference type="EMBL" id="LGGS01000018">
    <property type="protein sequence ID" value="KUK83723.1"/>
    <property type="molecule type" value="Genomic_DNA"/>
</dbReference>
<dbReference type="InterPro" id="IPR018076">
    <property type="entry name" value="T2SS_GspF_dom"/>
</dbReference>
<feature type="transmembrane region" description="Helical" evidence="6">
    <location>
        <begin position="6"/>
        <end position="28"/>
    </location>
</feature>